<evidence type="ECO:0000256" key="2">
    <source>
        <dbReference type="ARBA" id="ARBA00004651"/>
    </source>
</evidence>
<dbReference type="AlphaFoldDB" id="A0A2T9K4L9"/>
<feature type="compositionally biased region" description="Low complexity" evidence="13">
    <location>
        <begin position="251"/>
        <end position="279"/>
    </location>
</feature>
<comment type="cofactor">
    <cofactor evidence="1">
        <name>heme b</name>
        <dbReference type="ChEBI" id="CHEBI:60344"/>
    </cofactor>
</comment>
<evidence type="ECO:0000313" key="17">
    <source>
        <dbReference type="Proteomes" id="UP000245073"/>
    </source>
</evidence>
<dbReference type="Proteomes" id="UP000245073">
    <property type="component" value="Unassembled WGS sequence"/>
</dbReference>
<proteinExistence type="inferred from homology"/>
<keyword evidence="8" id="KW-0249">Electron transport</keyword>
<protein>
    <submittedName>
        <fullName evidence="16">Cytochrome B</fullName>
    </submittedName>
</protein>
<sequence>MTAETHSNPASAAGPVRYSTVAIILHWLIAAALIFQVILGWRADDGPKGAETFALFQLHKSIGITILVLSVARLLWKLTHKSPPAPAGQPTWEKLAAHAVHVGFYVIMIGLPLTGWIIVSTSRINIPTILFGAIPWPHLPGLPELAAGAKDAWNNIGHLGHGLLVKFTYVLLALHLGAVAKHQILDRDEVFGHMAAGAKPGIKEPRLWLAAAGFAAVVAAGYLYTPAKAKAPAPAAEQTAADELALPDESPAAPAPTTAAPGAPATAEPAKVEEAAPPADSALKDPVAWAVQKGSHLDFNLAWADTPIQGRFSRWTADILFSPEALDRSKLTVSIDLASAGTGDGQRDESLQGPDFFNTSANPKATFTATKFRKTAEGRFVADGALDLRGVKKPLSLPFSLKIDGDTATARGVTTLDRTAFGVGQGEWASTDQIPAKIKVSFSLTAKKKS</sequence>
<evidence type="ECO:0000256" key="1">
    <source>
        <dbReference type="ARBA" id="ARBA00001970"/>
    </source>
</evidence>
<gene>
    <name evidence="16" type="ORF">DDF67_08185</name>
</gene>
<dbReference type="GO" id="GO:0020037">
    <property type="term" value="F:heme binding"/>
    <property type="evidence" value="ECO:0007669"/>
    <property type="project" value="TreeGrafter"/>
</dbReference>
<dbReference type="PANTHER" id="PTHR30529:SF1">
    <property type="entry name" value="CYTOCHROME B561 HOMOLOG 2"/>
    <property type="match status" value="1"/>
</dbReference>
<dbReference type="Pfam" id="PF04264">
    <property type="entry name" value="YceI"/>
    <property type="match status" value="1"/>
</dbReference>
<evidence type="ECO:0000256" key="4">
    <source>
        <dbReference type="ARBA" id="ARBA00022475"/>
    </source>
</evidence>
<dbReference type="EMBL" id="QDKQ01000033">
    <property type="protein sequence ID" value="PVM90928.1"/>
    <property type="molecule type" value="Genomic_DNA"/>
</dbReference>
<evidence type="ECO:0000313" key="16">
    <source>
        <dbReference type="EMBL" id="PVM90928.1"/>
    </source>
</evidence>
<keyword evidence="11 14" id="KW-0472">Membrane</keyword>
<dbReference type="SUPFAM" id="SSF101874">
    <property type="entry name" value="YceI-like"/>
    <property type="match status" value="1"/>
</dbReference>
<feature type="transmembrane region" description="Helical" evidence="14">
    <location>
        <begin position="207"/>
        <end position="224"/>
    </location>
</feature>
<keyword evidence="4" id="KW-1003">Cell membrane</keyword>
<dbReference type="InterPro" id="IPR016174">
    <property type="entry name" value="Di-haem_cyt_TM"/>
</dbReference>
<dbReference type="PANTHER" id="PTHR30529">
    <property type="entry name" value="CYTOCHROME B561"/>
    <property type="match status" value="1"/>
</dbReference>
<evidence type="ECO:0000256" key="14">
    <source>
        <dbReference type="SAM" id="Phobius"/>
    </source>
</evidence>
<evidence type="ECO:0000256" key="12">
    <source>
        <dbReference type="ARBA" id="ARBA00037975"/>
    </source>
</evidence>
<keyword evidence="5" id="KW-0349">Heme</keyword>
<feature type="region of interest" description="Disordered" evidence="13">
    <location>
        <begin position="247"/>
        <end position="279"/>
    </location>
</feature>
<dbReference type="GO" id="GO:0022904">
    <property type="term" value="P:respiratory electron transport chain"/>
    <property type="evidence" value="ECO:0007669"/>
    <property type="project" value="InterPro"/>
</dbReference>
<evidence type="ECO:0000256" key="5">
    <source>
        <dbReference type="ARBA" id="ARBA00022617"/>
    </source>
</evidence>
<keyword evidence="10" id="KW-0408">Iron</keyword>
<evidence type="ECO:0000256" key="11">
    <source>
        <dbReference type="ARBA" id="ARBA00023136"/>
    </source>
</evidence>
<evidence type="ECO:0000256" key="10">
    <source>
        <dbReference type="ARBA" id="ARBA00023004"/>
    </source>
</evidence>
<comment type="similarity">
    <text evidence="12">Belongs to the cytochrome b561 family.</text>
</comment>
<feature type="transmembrane region" description="Helical" evidence="14">
    <location>
        <begin position="96"/>
        <end position="119"/>
    </location>
</feature>
<dbReference type="RefSeq" id="WP_109100405.1">
    <property type="nucleotide sequence ID" value="NZ_QDKQ01000033.1"/>
</dbReference>
<reference evidence="16 17" key="1">
    <citation type="submission" date="2018-04" db="EMBL/GenBank/DDBJ databases">
        <title>The genome sequence of Caulobacter sp. 744.</title>
        <authorList>
            <person name="Gao J."/>
            <person name="Sun J."/>
        </authorList>
    </citation>
    <scope>NUCLEOTIDE SEQUENCE [LARGE SCALE GENOMIC DNA]</scope>
    <source>
        <strain evidence="16 17">774</strain>
    </source>
</reference>
<feature type="domain" description="Lipid/polyisoprenoid-binding YceI-like" evidence="15">
    <location>
        <begin position="288"/>
        <end position="447"/>
    </location>
</feature>
<keyword evidence="6 14" id="KW-0812">Transmembrane</keyword>
<keyword evidence="9 14" id="KW-1133">Transmembrane helix</keyword>
<dbReference type="InterPro" id="IPR036761">
    <property type="entry name" value="TTHA0802/YceI-like_sf"/>
</dbReference>
<dbReference type="SUPFAM" id="SSF81342">
    <property type="entry name" value="Transmembrane di-heme cytochromes"/>
    <property type="match status" value="1"/>
</dbReference>
<name>A0A2T9K4L9_9CAUL</name>
<keyword evidence="7" id="KW-0479">Metal-binding</keyword>
<evidence type="ECO:0000256" key="3">
    <source>
        <dbReference type="ARBA" id="ARBA00022448"/>
    </source>
</evidence>
<organism evidence="16 17">
    <name type="scientific">Caulobacter endophyticus</name>
    <dbReference type="NCBI Taxonomy" id="2172652"/>
    <lineage>
        <taxon>Bacteria</taxon>
        <taxon>Pseudomonadati</taxon>
        <taxon>Pseudomonadota</taxon>
        <taxon>Alphaproteobacteria</taxon>
        <taxon>Caulobacterales</taxon>
        <taxon>Caulobacteraceae</taxon>
        <taxon>Caulobacter</taxon>
    </lineage>
</organism>
<evidence type="ECO:0000256" key="8">
    <source>
        <dbReference type="ARBA" id="ARBA00022982"/>
    </source>
</evidence>
<comment type="caution">
    <text evidence="16">The sequence shown here is derived from an EMBL/GenBank/DDBJ whole genome shotgun (WGS) entry which is preliminary data.</text>
</comment>
<accession>A0A2T9K4L9</accession>
<dbReference type="GO" id="GO:0005886">
    <property type="term" value="C:plasma membrane"/>
    <property type="evidence" value="ECO:0007669"/>
    <property type="project" value="UniProtKB-SubCell"/>
</dbReference>
<keyword evidence="17" id="KW-1185">Reference proteome</keyword>
<dbReference type="Gene3D" id="2.40.128.110">
    <property type="entry name" value="Lipid/polyisoprenoid-binding, YceI-like"/>
    <property type="match status" value="1"/>
</dbReference>
<dbReference type="Pfam" id="PF01292">
    <property type="entry name" value="Ni_hydr_CYTB"/>
    <property type="match status" value="1"/>
</dbReference>
<dbReference type="InterPro" id="IPR007372">
    <property type="entry name" value="Lipid/polyisoprenoid-bd_YceI"/>
</dbReference>
<feature type="transmembrane region" description="Helical" evidence="14">
    <location>
        <begin position="20"/>
        <end position="41"/>
    </location>
</feature>
<feature type="transmembrane region" description="Helical" evidence="14">
    <location>
        <begin position="53"/>
        <end position="76"/>
    </location>
</feature>
<evidence type="ECO:0000256" key="7">
    <source>
        <dbReference type="ARBA" id="ARBA00022723"/>
    </source>
</evidence>
<dbReference type="InterPro" id="IPR052168">
    <property type="entry name" value="Cytochrome_b561_oxidase"/>
</dbReference>
<dbReference type="GO" id="GO:0046872">
    <property type="term" value="F:metal ion binding"/>
    <property type="evidence" value="ECO:0007669"/>
    <property type="project" value="UniProtKB-KW"/>
</dbReference>
<evidence type="ECO:0000259" key="15">
    <source>
        <dbReference type="SMART" id="SM00867"/>
    </source>
</evidence>
<keyword evidence="3" id="KW-0813">Transport</keyword>
<dbReference type="InterPro" id="IPR011577">
    <property type="entry name" value="Cyt_b561_bac/Ni-Hgenase"/>
</dbReference>
<dbReference type="GO" id="GO:0009055">
    <property type="term" value="F:electron transfer activity"/>
    <property type="evidence" value="ECO:0007669"/>
    <property type="project" value="InterPro"/>
</dbReference>
<dbReference type="OrthoDB" id="1247465at2"/>
<comment type="subcellular location">
    <subcellularLocation>
        <location evidence="2">Cell membrane</location>
        <topology evidence="2">Multi-pass membrane protein</topology>
    </subcellularLocation>
</comment>
<evidence type="ECO:0000256" key="9">
    <source>
        <dbReference type="ARBA" id="ARBA00022989"/>
    </source>
</evidence>
<evidence type="ECO:0000256" key="6">
    <source>
        <dbReference type="ARBA" id="ARBA00022692"/>
    </source>
</evidence>
<dbReference type="SMART" id="SM00867">
    <property type="entry name" value="YceI"/>
    <property type="match status" value="1"/>
</dbReference>
<evidence type="ECO:0000256" key="13">
    <source>
        <dbReference type="SAM" id="MobiDB-lite"/>
    </source>
</evidence>